<feature type="non-terminal residue" evidence="1">
    <location>
        <position position="1"/>
    </location>
</feature>
<sequence>VSNSDLFIGLISGTSIDGVDAALVTIEQNCPELIETYFHEFDDSVREKILSLCSGPEITL</sequence>
<dbReference type="Pfam" id="PF03702">
    <property type="entry name" value="AnmK"/>
    <property type="match status" value="1"/>
</dbReference>
<proteinExistence type="predicted"/>
<name>A0A382H061_9ZZZZ</name>
<dbReference type="AlphaFoldDB" id="A0A382H061"/>
<dbReference type="Gene3D" id="3.30.420.40">
    <property type="match status" value="1"/>
</dbReference>
<dbReference type="GO" id="GO:0009254">
    <property type="term" value="P:peptidoglycan turnover"/>
    <property type="evidence" value="ECO:0007669"/>
    <property type="project" value="InterPro"/>
</dbReference>
<dbReference type="GO" id="GO:0006040">
    <property type="term" value="P:amino sugar metabolic process"/>
    <property type="evidence" value="ECO:0007669"/>
    <property type="project" value="InterPro"/>
</dbReference>
<dbReference type="GO" id="GO:0005524">
    <property type="term" value="F:ATP binding"/>
    <property type="evidence" value="ECO:0007669"/>
    <property type="project" value="InterPro"/>
</dbReference>
<feature type="non-terminal residue" evidence="1">
    <location>
        <position position="60"/>
    </location>
</feature>
<protein>
    <submittedName>
        <fullName evidence="1">Uncharacterized protein</fullName>
    </submittedName>
</protein>
<dbReference type="GO" id="GO:0016773">
    <property type="term" value="F:phosphotransferase activity, alcohol group as acceptor"/>
    <property type="evidence" value="ECO:0007669"/>
    <property type="project" value="InterPro"/>
</dbReference>
<gene>
    <name evidence="1" type="ORF">METZ01_LOCUS233514</name>
</gene>
<dbReference type="EMBL" id="UINC01058420">
    <property type="protein sequence ID" value="SVB80660.1"/>
    <property type="molecule type" value="Genomic_DNA"/>
</dbReference>
<reference evidence="1" key="1">
    <citation type="submission" date="2018-05" db="EMBL/GenBank/DDBJ databases">
        <authorList>
            <person name="Lanie J.A."/>
            <person name="Ng W.-L."/>
            <person name="Kazmierczak K.M."/>
            <person name="Andrzejewski T.M."/>
            <person name="Davidsen T.M."/>
            <person name="Wayne K.J."/>
            <person name="Tettelin H."/>
            <person name="Glass J.I."/>
            <person name="Rusch D."/>
            <person name="Podicherti R."/>
            <person name="Tsui H.-C.T."/>
            <person name="Winkler M.E."/>
        </authorList>
    </citation>
    <scope>NUCLEOTIDE SEQUENCE</scope>
</reference>
<organism evidence="1">
    <name type="scientific">marine metagenome</name>
    <dbReference type="NCBI Taxonomy" id="408172"/>
    <lineage>
        <taxon>unclassified sequences</taxon>
        <taxon>metagenomes</taxon>
        <taxon>ecological metagenomes</taxon>
    </lineage>
</organism>
<evidence type="ECO:0000313" key="1">
    <source>
        <dbReference type="EMBL" id="SVB80660.1"/>
    </source>
</evidence>
<accession>A0A382H061</accession>
<dbReference type="InterPro" id="IPR005338">
    <property type="entry name" value="Anhydro_N_Ac-Mur_kinase"/>
</dbReference>